<evidence type="ECO:0000313" key="2">
    <source>
        <dbReference type="EMBL" id="MBF6354780.1"/>
    </source>
</evidence>
<keyword evidence="2" id="KW-0378">Hydrolase</keyword>
<dbReference type="GO" id="GO:0004519">
    <property type="term" value="F:endonuclease activity"/>
    <property type="evidence" value="ECO:0007669"/>
    <property type="project" value="UniProtKB-KW"/>
</dbReference>
<keyword evidence="2" id="KW-0255">Endonuclease</keyword>
<dbReference type="EMBL" id="JADLQN010000001">
    <property type="protein sequence ID" value="MBF6354780.1"/>
    <property type="molecule type" value="Genomic_DNA"/>
</dbReference>
<gene>
    <name evidence="2" type="ORF">IU449_09525</name>
</gene>
<dbReference type="InterPro" id="IPR002711">
    <property type="entry name" value="HNH"/>
</dbReference>
<feature type="domain" description="HNH nuclease" evidence="1">
    <location>
        <begin position="161"/>
        <end position="221"/>
    </location>
</feature>
<evidence type="ECO:0000313" key="3">
    <source>
        <dbReference type="Proteomes" id="UP000707731"/>
    </source>
</evidence>
<dbReference type="Gene3D" id="1.10.30.50">
    <property type="match status" value="1"/>
</dbReference>
<proteinExistence type="predicted"/>
<protein>
    <submittedName>
        <fullName evidence="2">HNH endonuclease</fullName>
    </submittedName>
</protein>
<dbReference type="Pfam" id="PF01844">
    <property type="entry name" value="HNH"/>
    <property type="match status" value="1"/>
</dbReference>
<name>A0ABS0D8I0_9NOCA</name>
<dbReference type="InterPro" id="IPR003615">
    <property type="entry name" value="HNH_nuc"/>
</dbReference>
<keyword evidence="3" id="KW-1185">Reference proteome</keyword>
<dbReference type="RefSeq" id="WP_195001480.1">
    <property type="nucleotide sequence ID" value="NZ_JADLQN010000001.1"/>
</dbReference>
<evidence type="ECO:0000259" key="1">
    <source>
        <dbReference type="SMART" id="SM00507"/>
    </source>
</evidence>
<keyword evidence="2" id="KW-0540">Nuclease</keyword>
<dbReference type="Proteomes" id="UP000707731">
    <property type="component" value="Unassembled WGS sequence"/>
</dbReference>
<dbReference type="CDD" id="cd00085">
    <property type="entry name" value="HNHc"/>
    <property type="match status" value="1"/>
</dbReference>
<organism evidence="2 3">
    <name type="scientific">Nocardia higoensis</name>
    <dbReference type="NCBI Taxonomy" id="228599"/>
    <lineage>
        <taxon>Bacteria</taxon>
        <taxon>Bacillati</taxon>
        <taxon>Actinomycetota</taxon>
        <taxon>Actinomycetes</taxon>
        <taxon>Mycobacteriales</taxon>
        <taxon>Nocardiaceae</taxon>
        <taxon>Nocardia</taxon>
    </lineage>
</organism>
<comment type="caution">
    <text evidence="2">The sequence shown here is derived from an EMBL/GenBank/DDBJ whole genome shotgun (WGS) entry which is preliminary data.</text>
</comment>
<reference evidence="2 3" key="1">
    <citation type="submission" date="2020-10" db="EMBL/GenBank/DDBJ databases">
        <title>Identification of Nocardia species via Next-generation sequencing and recognition of intraspecies genetic diversity.</title>
        <authorList>
            <person name="Li P."/>
            <person name="Li P."/>
            <person name="Lu B."/>
        </authorList>
    </citation>
    <scope>NUCLEOTIDE SEQUENCE [LARGE SCALE GENOMIC DNA]</scope>
    <source>
        <strain evidence="2 3">BJ06-0143</strain>
    </source>
</reference>
<accession>A0ABS0D8I0</accession>
<sequence>MSPDPSWTRDELILACDLTMANGWIELREHDPRVCELSSLLRSLPIHPPERRSPTFRSVGSVSRKTTDIMTVHPGYRGKATKGGALTKKVLFDFLNEPELMHQAAETIRAIAPEMPTNEVVEPAGWDVAFVDDVDFREGKLLATRHFRRERDRRLRKKKVDQFRAVHARLFCEACGFDFENVYGPHGAGYIECHHIVPLHSSGETKTKLSDLILLCSNCHRMIHYRTQWLSPAELREALRDAANVPVDLDAAGDRVPGTD</sequence>
<dbReference type="SMART" id="SM00507">
    <property type="entry name" value="HNHc"/>
    <property type="match status" value="1"/>
</dbReference>